<dbReference type="InterPro" id="IPR018392">
    <property type="entry name" value="LysM"/>
</dbReference>
<dbReference type="Proteomes" id="UP001152467">
    <property type="component" value="Unassembled WGS sequence"/>
</dbReference>
<dbReference type="Pfam" id="PF01476">
    <property type="entry name" value="LysM"/>
    <property type="match status" value="2"/>
</dbReference>
<reference evidence="7 10" key="1">
    <citation type="submission" date="2022-07" db="EMBL/GenBank/DDBJ databases">
        <authorList>
            <person name="Criscuolo A."/>
        </authorList>
    </citation>
    <scope>NUCLEOTIDE SEQUENCE</scope>
    <source>
        <strain evidence="10">CIP 111951</strain>
        <strain evidence="7">CIP111854</strain>
        <strain evidence="8">CIP111951</strain>
    </source>
</reference>
<evidence type="ECO:0000256" key="4">
    <source>
        <dbReference type="SAM" id="MobiDB-lite"/>
    </source>
</evidence>
<dbReference type="PROSITE" id="PS51782">
    <property type="entry name" value="LYSM"/>
    <property type="match status" value="2"/>
</dbReference>
<feature type="repeat" description="TPR" evidence="3">
    <location>
        <begin position="49"/>
        <end position="82"/>
    </location>
</feature>
<evidence type="ECO:0000313" key="7">
    <source>
        <dbReference type="EMBL" id="CAH9049629.1"/>
    </source>
</evidence>
<dbReference type="NCBIfam" id="TIGR02521">
    <property type="entry name" value="type_IV_pilW"/>
    <property type="match status" value="1"/>
</dbReference>
<dbReference type="SUPFAM" id="SSF48452">
    <property type="entry name" value="TPR-like"/>
    <property type="match status" value="1"/>
</dbReference>
<evidence type="ECO:0000256" key="1">
    <source>
        <dbReference type="ARBA" id="ARBA00022737"/>
    </source>
</evidence>
<dbReference type="Gene3D" id="1.25.40.10">
    <property type="entry name" value="Tetratricopeptide repeat domain"/>
    <property type="match status" value="1"/>
</dbReference>
<keyword evidence="1" id="KW-0677">Repeat</keyword>
<protein>
    <recommendedName>
        <fullName evidence="6">LysM domain-containing protein</fullName>
    </recommendedName>
</protein>
<dbReference type="InterPro" id="IPR036779">
    <property type="entry name" value="LysM_dom_sf"/>
</dbReference>
<dbReference type="SMART" id="SM00257">
    <property type="entry name" value="LysM"/>
    <property type="match status" value="2"/>
</dbReference>
<evidence type="ECO:0000256" key="2">
    <source>
        <dbReference type="ARBA" id="ARBA00022803"/>
    </source>
</evidence>
<dbReference type="InterPro" id="IPR011990">
    <property type="entry name" value="TPR-like_helical_dom_sf"/>
</dbReference>
<proteinExistence type="predicted"/>
<feature type="region of interest" description="Disordered" evidence="4">
    <location>
        <begin position="312"/>
        <end position="337"/>
    </location>
</feature>
<dbReference type="Proteomes" id="UP001152485">
    <property type="component" value="Unassembled WGS sequence"/>
</dbReference>
<gene>
    <name evidence="7" type="ORF">PSECIP111854_00275</name>
    <name evidence="8" type="ORF">PSECIP111951_00381</name>
</gene>
<evidence type="ECO:0000259" key="6">
    <source>
        <dbReference type="PROSITE" id="PS51782"/>
    </source>
</evidence>
<dbReference type="RefSeq" id="WP_261591594.1">
    <property type="nucleotide sequence ID" value="NZ_CAMAPD010000002.1"/>
</dbReference>
<dbReference type="InterPro" id="IPR019734">
    <property type="entry name" value="TPR_rpt"/>
</dbReference>
<dbReference type="SMART" id="SM00028">
    <property type="entry name" value="TPR"/>
    <property type="match status" value="3"/>
</dbReference>
<name>A0A9W4QR32_9GAMM</name>
<dbReference type="CDD" id="cd00118">
    <property type="entry name" value="LysM"/>
    <property type="match status" value="2"/>
</dbReference>
<dbReference type="PANTHER" id="PTHR44943">
    <property type="entry name" value="CELLULOSE SYNTHASE OPERON PROTEIN C"/>
    <property type="match status" value="1"/>
</dbReference>
<dbReference type="InterPro" id="IPR013360">
    <property type="entry name" value="Pilus_4_PilW"/>
</dbReference>
<dbReference type="EMBL" id="CAMAPD010000002">
    <property type="protein sequence ID" value="CAH9051384.1"/>
    <property type="molecule type" value="Genomic_DNA"/>
</dbReference>
<dbReference type="Pfam" id="PF13431">
    <property type="entry name" value="TPR_17"/>
    <property type="match status" value="1"/>
</dbReference>
<evidence type="ECO:0000256" key="3">
    <source>
        <dbReference type="PROSITE-ProRule" id="PRU00339"/>
    </source>
</evidence>
<dbReference type="SUPFAM" id="SSF54106">
    <property type="entry name" value="LysM domain"/>
    <property type="match status" value="2"/>
</dbReference>
<feature type="compositionally biased region" description="Low complexity" evidence="4">
    <location>
        <begin position="313"/>
        <end position="323"/>
    </location>
</feature>
<feature type="domain" description="LysM" evidence="6">
    <location>
        <begin position="468"/>
        <end position="512"/>
    </location>
</feature>
<evidence type="ECO:0000256" key="5">
    <source>
        <dbReference type="SAM" id="SignalP"/>
    </source>
</evidence>
<evidence type="ECO:0000313" key="10">
    <source>
        <dbReference type="Proteomes" id="UP001152485"/>
    </source>
</evidence>
<dbReference type="AlphaFoldDB" id="A0A9W4QR32"/>
<dbReference type="InterPro" id="IPR051685">
    <property type="entry name" value="Ycf3/AcsC/BcsC/TPR_MFPF"/>
</dbReference>
<feature type="domain" description="LysM" evidence="6">
    <location>
        <begin position="419"/>
        <end position="463"/>
    </location>
</feature>
<dbReference type="PANTHER" id="PTHR44943:SF8">
    <property type="entry name" value="TPR REPEAT-CONTAINING PROTEIN MJ0263"/>
    <property type="match status" value="1"/>
</dbReference>
<keyword evidence="9" id="KW-1185">Reference proteome</keyword>
<sequence length="520" mass="58024">MLLHKGLCMRACFISLVAVSFLAGCVTETSSVTRNKPNVRNEVNNQEAAKTRITLALQYLRAGNNSQAKYNLEKALQLAPELPQGHYSLAYYYELVGEEERAEKAYQKALHLNPHDPNTLNNYGTFLCRIGKYKVASEQFFKAIDVPSYLGVSRSYENLALCEIKQDNFSTAEDYLNSAIAHDGRSQSALIGLAALFYAKSDLHQAKGVLANYSDKGFISPRSMQLQYLVHVSMGHLQKAQEIADLLIQTYPESSQARALLNENTKNSEFVRLKEQYRIAQLKKITQKSPSRVSHQPKIKIKRKIVNDLGAQSVPSSSQSLRSNKAKFTAHSGNETTIASEQVEETASQTTKQVNEVSTSSALTSNNTTTGVVRFYEPNPNDVRFEPNSGTVVKTHDVSKMNTHSMRLINEKIRAPEVPFHIMGMGENIFSLSVKYDIKLVDLLRWNNLSESDKVVAGQNIYLNNPSIIHAIKAGDTLFKIATQHGLLIDDLMRWNDLTPDVALKEGHGLLIVDPDSYVL</sequence>
<evidence type="ECO:0000313" key="8">
    <source>
        <dbReference type="EMBL" id="CAH9051384.1"/>
    </source>
</evidence>
<comment type="caution">
    <text evidence="7">The sequence shown here is derived from an EMBL/GenBank/DDBJ whole genome shotgun (WGS) entry which is preliminary data.</text>
</comment>
<accession>A0A9W4QR32</accession>
<keyword evidence="2 3" id="KW-0802">TPR repeat</keyword>
<feature type="chain" id="PRO_5040819659" description="LysM domain-containing protein" evidence="5">
    <location>
        <begin position="24"/>
        <end position="520"/>
    </location>
</feature>
<evidence type="ECO:0000313" key="9">
    <source>
        <dbReference type="Proteomes" id="UP001152467"/>
    </source>
</evidence>
<dbReference type="Gene3D" id="3.10.350.10">
    <property type="entry name" value="LysM domain"/>
    <property type="match status" value="2"/>
</dbReference>
<dbReference type="PROSITE" id="PS51257">
    <property type="entry name" value="PROKAR_LIPOPROTEIN"/>
    <property type="match status" value="1"/>
</dbReference>
<dbReference type="PROSITE" id="PS50005">
    <property type="entry name" value="TPR"/>
    <property type="match status" value="2"/>
</dbReference>
<feature type="repeat" description="TPR" evidence="3">
    <location>
        <begin position="83"/>
        <end position="116"/>
    </location>
</feature>
<feature type="signal peptide" evidence="5">
    <location>
        <begin position="1"/>
        <end position="23"/>
    </location>
</feature>
<organism evidence="7 9">
    <name type="scientific">Pseudoalteromonas holothuriae</name>
    <dbReference type="NCBI Taxonomy" id="2963714"/>
    <lineage>
        <taxon>Bacteria</taxon>
        <taxon>Pseudomonadati</taxon>
        <taxon>Pseudomonadota</taxon>
        <taxon>Gammaproteobacteria</taxon>
        <taxon>Alteromonadales</taxon>
        <taxon>Pseudoalteromonadaceae</taxon>
        <taxon>Pseudoalteromonas</taxon>
    </lineage>
</organism>
<dbReference type="EMBL" id="CAMAPC010000001">
    <property type="protein sequence ID" value="CAH9049629.1"/>
    <property type="molecule type" value="Genomic_DNA"/>
</dbReference>
<keyword evidence="5" id="KW-0732">Signal</keyword>